<comment type="caution">
    <text evidence="1">The sequence shown here is derived from an EMBL/GenBank/DDBJ whole genome shotgun (WGS) entry which is preliminary data.</text>
</comment>
<dbReference type="Proteomes" id="UP001320706">
    <property type="component" value="Unassembled WGS sequence"/>
</dbReference>
<dbReference type="EMBL" id="JAMKPW020000007">
    <property type="protein sequence ID" value="KAK8216805.1"/>
    <property type="molecule type" value="Genomic_DNA"/>
</dbReference>
<organism evidence="1 2">
    <name type="scientific">Zalaria obscura</name>
    <dbReference type="NCBI Taxonomy" id="2024903"/>
    <lineage>
        <taxon>Eukaryota</taxon>
        <taxon>Fungi</taxon>
        <taxon>Dikarya</taxon>
        <taxon>Ascomycota</taxon>
        <taxon>Pezizomycotina</taxon>
        <taxon>Dothideomycetes</taxon>
        <taxon>Dothideomycetidae</taxon>
        <taxon>Dothideales</taxon>
        <taxon>Zalariaceae</taxon>
        <taxon>Zalaria</taxon>
    </lineage>
</organism>
<keyword evidence="2" id="KW-1185">Reference proteome</keyword>
<protein>
    <submittedName>
        <fullName evidence="1">Glycerol-3-phosphate dehydrogenase</fullName>
        <ecNumber evidence="1">1.1.1.8</ecNumber>
    </submittedName>
</protein>
<gene>
    <name evidence="1" type="primary">GPD1</name>
    <name evidence="1" type="ORF">M8818_001768</name>
</gene>
<proteinExistence type="predicted"/>
<evidence type="ECO:0000313" key="1">
    <source>
        <dbReference type="EMBL" id="KAK8216805.1"/>
    </source>
</evidence>
<evidence type="ECO:0000313" key="2">
    <source>
        <dbReference type="Proteomes" id="UP001320706"/>
    </source>
</evidence>
<dbReference type="EC" id="1.1.1.8" evidence="1"/>
<keyword evidence="1" id="KW-0560">Oxidoreductase</keyword>
<reference evidence="1" key="1">
    <citation type="submission" date="2024-02" db="EMBL/GenBank/DDBJ databases">
        <title>Metagenome Assembled Genome of Zalaria obscura JY119.</title>
        <authorList>
            <person name="Vighnesh L."/>
            <person name="Jagadeeshwari U."/>
            <person name="Venkata Ramana C."/>
            <person name="Sasikala C."/>
        </authorList>
    </citation>
    <scope>NUCLEOTIDE SEQUENCE</scope>
    <source>
        <strain evidence="1">JY119</strain>
    </source>
</reference>
<name>A0ACC3SJA7_9PEZI</name>
<sequence length="933" mass="101077">MATLSPHGKKHKVTIVGSGNWGTTIAKVVAENVKDNPDLFEEKVQMWVFEEEVTIPKESKHYDAGSELCKKPQKITQLINNLHENVKYLPGIPIPSNIIANPSLEDSVKDSTILVFNLPHQFIGKTCEQIKGKIVPYARGISCIKGVDVSENGIELFSESIGHKLGIYCGALSGANIATEVAKEKFSETTIAYDPPHMDSKHPTPQHTPAGSPKLGPTDGHKQKKKQGQLTSLPSDFPPLSHDNVKKLFHRPYFHVRMVDDVVGVSLGGALKNIVALAAGFVDGLGWGDNAKAAVMRVGILEEVKFGKMFFEGCRTETFTEESCGVADMITSCSGGRNFRCAKMSVEKKMSINEVEEKELNGQKLQGTSTAYEVNAFLKSKGLEADFPLFTTVYNILEGKLKPEDIPDQIESKNSSPAVQQLDPIKNMCMRLYHQTVIKNNILYIDGGLETFINVVNGSQQGNVTNGYNEYLIAIDMGQPWDWYTNISEIAYNKSSNPNPNTDTDPPQIINGALYQGPVDDTRLYLYGGTTSYWNTSFAGWQVPTSQQYVLWSYDTNSTKWDQYDISAASVWRPSNGFRAEAPEQGLAFYLNGEIDSGSSQTTQVLGNYIKIFLEGMIVLNATAQTATNISTKDFSGDFPRTRGGMVYIPGIGEHGILVAIGGTYKAVSELDANDGANFVSMSDVFVFDIGAYYGSVNGSNSTASGWYAQNVTGDIPQPRAEFCVIAISPPDGSSHSIYLSAGQGPSNTFYDDVYVLSLPSFTWTQVYGPGQSPHYGHTCHVVGTQLISVGGALATGWGPPCDWHIKGVGVLDLSKIIWGSKYSPDLTNYTVPDKVLATIGGVNGTAAMTQPLGGFGDPGLARLFGFDESPTNEKSSKRNVGAIAGGSTAGGVIAVILIGTVIYLVRSSKRGAEIPNVNIPTDDIHDSNERSQ</sequence>
<accession>A0ACC3SJA7</accession>